<dbReference type="STRING" id="1291518.A0A0D9P6B9"/>
<feature type="compositionally biased region" description="Basic and acidic residues" evidence="4">
    <location>
        <begin position="634"/>
        <end position="653"/>
    </location>
</feature>
<evidence type="ECO:0000256" key="1">
    <source>
        <dbReference type="ARBA" id="ARBA00009156"/>
    </source>
</evidence>
<feature type="compositionally biased region" description="Pro residues" evidence="4">
    <location>
        <begin position="196"/>
        <end position="207"/>
    </location>
</feature>
<feature type="compositionally biased region" description="Polar residues" evidence="4">
    <location>
        <begin position="130"/>
        <end position="139"/>
    </location>
</feature>
<feature type="region of interest" description="Disordered" evidence="4">
    <location>
        <begin position="23"/>
        <end position="207"/>
    </location>
</feature>
<dbReference type="Pfam" id="PF00370">
    <property type="entry name" value="FGGY_N"/>
    <property type="match status" value="1"/>
</dbReference>
<feature type="region of interest" description="Disordered" evidence="4">
    <location>
        <begin position="631"/>
        <end position="655"/>
    </location>
</feature>
<sequence length="1348" mass="150542">MDDEKATTKKKKGFFSGILRTKSLASQGLKAFRDRGGSASDGDKLKQDRATTTTTTATTRRAPPDQEPAKARKAQRREYGNGGETPRRVNGDEAPRRPKIDAAQRNAGDVPRRVTIDDTSRNGGEHTSRKLNGNSSIPRKNTRASKPTAAPLADDPTPSSRRRPRRPKPEPEGDDGHADSKDRQSSKTFGEGRVDTPPPPTLIEWPPPGLSNDDELPQHAMELFTRGAPLHKGHRKDIPHAPEYYYALYSTTSSSRSDDTDAMSLHDSMTPLMTLRLQGPGRPATPWESLEQPSCAFLYGQRPGTITLNQWVSMSSSFPPTIALRDSGVLPRNMSLSHILERLKELQAGLEDDDEGLLYRILYKRILRDPERILNPHKTLDKQITDLLLVLSRPDWIDFTEPKNQVVTRFIFNPEEINPDVYRKFFHQLLLSLELELRIHSRSHGEWARERLLGQIPPTIRWNLALARRWREHVRVDGFGSMPEQTNLRYKLKKRQVKVLKRFAQAMKWPNLEPTMENLRVHDEEFRLDSISSDAFAFFSGLVLPGPTFPFLIMNTLIDLDPDSGTDELALLSHINPQCGFQYCNSHTYWSASCIVGKVIAPTCCCVAGWVGPGRPTLDLGRSQIARIRTRRPKQMDRRIGPEDVESMKERSDPLGPAAQSYPVDEYTLVVPDEDSFAVDTVRIELLGFKPVVAMAEDTIANPGPRVFDATVQFAIDGMSWPLRLMYDVSFVTAWPCSLPPHPLFFDYVYRVVKADEVDYYIGVDVGTGSARACIIDETGDIKALASENIKLWQPETGYYEQSTTDIWQCICECVRRVVIDSNVDPSLIKGIGFDATCSLAVFYADTDEPVPVTGPEFTNDGQDRNVILWLDHRPVDETELINSTKHKLLKYVGGKMSIEMEIPKILWLKNNMSAEQFARCKFYDLGDALTHLATGNEARSFCSTVCKQGYVPIGVDNSEKGWQEDFFETIGLEDLSKNNFERMGGVHGVNGTYFSAGESVGTLSRQAAYQLGLPMGIAVGSGVIDAYAGWIGTVGAKVDLGDDELNANVPHNDLSQAFTRLAAVAGTSTCHLAMSKDPVFVPGVWGPYRDVLLPGYWLAEGGQSATGELLRHMLDIHPAYNETCALAKAEDKHIYDFLNAHLEYMAEKHNAPGIPYLGRHHFFYGDLWGNRSPIADPNMKGSMIGLDSDKSTDNMALWYYATMEFIAMQTRQIIEQMNTAGHEISSIFMSGSQCQNPVLMNLLATTCSMPVLIPRYVHAAVVHGAAMLGAKAASHNKEDGSEPETLWDIMDRMSKRGRLVEPGTDAGEKALLNAKYEVFLEMCQSQQLYRKKIDKAVEKWSTEFGGD</sequence>
<dbReference type="GO" id="GO:0019321">
    <property type="term" value="P:pentose metabolic process"/>
    <property type="evidence" value="ECO:0007669"/>
    <property type="project" value="TreeGrafter"/>
</dbReference>
<dbReference type="Proteomes" id="UP000054544">
    <property type="component" value="Unassembled WGS sequence"/>
</dbReference>
<feature type="compositionally biased region" description="Basic and acidic residues" evidence="4">
    <location>
        <begin position="167"/>
        <end position="194"/>
    </location>
</feature>
<dbReference type="PANTHER" id="PTHR43435:SF4">
    <property type="entry name" value="FGGY CARBOHYDRATE KINASE DOMAIN-CONTAINING PROTEIN"/>
    <property type="match status" value="1"/>
</dbReference>
<reference evidence="8" key="1">
    <citation type="journal article" date="2014" name="BMC Genomics">
        <title>The genome sequence of the biocontrol fungus Metarhizium anisopliae and comparative genomics of Metarhizium species.</title>
        <authorList>
            <person name="Pattemore J.A."/>
            <person name="Hane J.K."/>
            <person name="Williams A.H."/>
            <person name="Wilson B.A."/>
            <person name="Stodart B.J."/>
            <person name="Ash G.J."/>
        </authorList>
    </citation>
    <scope>NUCLEOTIDE SEQUENCE [LARGE SCALE GENOMIC DNA]</scope>
    <source>
        <strain evidence="8">BRIP 53293</strain>
    </source>
</reference>
<evidence type="ECO:0000256" key="2">
    <source>
        <dbReference type="ARBA" id="ARBA00022679"/>
    </source>
</evidence>
<dbReference type="Pfam" id="PF02782">
    <property type="entry name" value="FGGY_C"/>
    <property type="match status" value="1"/>
</dbReference>
<evidence type="ECO:0000259" key="6">
    <source>
        <dbReference type="Pfam" id="PF02782"/>
    </source>
</evidence>
<dbReference type="Gene3D" id="3.30.420.40">
    <property type="match status" value="1"/>
</dbReference>
<dbReference type="InterPro" id="IPR018484">
    <property type="entry name" value="FGGY_N"/>
</dbReference>
<dbReference type="Gene3D" id="1.20.58.2240">
    <property type="match status" value="1"/>
</dbReference>
<dbReference type="InterPro" id="IPR018485">
    <property type="entry name" value="FGGY_C"/>
</dbReference>
<evidence type="ECO:0000313" key="7">
    <source>
        <dbReference type="EMBL" id="KJK81626.1"/>
    </source>
</evidence>
<feature type="compositionally biased region" description="Low complexity" evidence="4">
    <location>
        <begin position="50"/>
        <end position="61"/>
    </location>
</feature>
<dbReference type="NCBIfam" id="TIGR01315">
    <property type="entry name" value="5C_CHO_kinase"/>
    <property type="match status" value="1"/>
</dbReference>
<name>A0A0D9P6B9_METAN</name>
<dbReference type="GO" id="GO:0019150">
    <property type="term" value="F:D-ribulokinase activity"/>
    <property type="evidence" value="ECO:0007669"/>
    <property type="project" value="TreeGrafter"/>
</dbReference>
<feature type="compositionally biased region" description="Basic and acidic residues" evidence="4">
    <location>
        <begin position="110"/>
        <end position="128"/>
    </location>
</feature>
<feature type="domain" description="Carbohydrate kinase FGGY C-terminal" evidence="6">
    <location>
        <begin position="1062"/>
        <end position="1274"/>
    </location>
</feature>
<evidence type="ECO:0000313" key="8">
    <source>
        <dbReference type="Proteomes" id="UP000054544"/>
    </source>
</evidence>
<feature type="compositionally biased region" description="Basic and acidic residues" evidence="4">
    <location>
        <begin position="85"/>
        <end position="102"/>
    </location>
</feature>
<keyword evidence="2" id="KW-0808">Transferase</keyword>
<dbReference type="EMBL" id="KE384725">
    <property type="protein sequence ID" value="KJK81626.1"/>
    <property type="molecule type" value="Genomic_DNA"/>
</dbReference>
<accession>A0A0D9P6B9</accession>
<dbReference type="InterPro" id="IPR006003">
    <property type="entry name" value="FGGY_RbtK-like"/>
</dbReference>
<dbReference type="CDD" id="cd07782">
    <property type="entry name" value="ASKHA_NBD_FGGY_D-RBK"/>
    <property type="match status" value="1"/>
</dbReference>
<feature type="compositionally biased region" description="Basic and acidic residues" evidence="4">
    <location>
        <begin position="31"/>
        <end position="49"/>
    </location>
</feature>
<comment type="similarity">
    <text evidence="1">Belongs to the FGGY kinase family.</text>
</comment>
<keyword evidence="8" id="KW-1185">Reference proteome</keyword>
<keyword evidence="3" id="KW-0418">Kinase</keyword>
<dbReference type="OrthoDB" id="203824at2759"/>
<dbReference type="PANTHER" id="PTHR43435">
    <property type="entry name" value="RIBULOKINASE"/>
    <property type="match status" value="1"/>
</dbReference>
<feature type="compositionally biased region" description="Low complexity" evidence="4">
    <location>
        <begin position="147"/>
        <end position="159"/>
    </location>
</feature>
<evidence type="ECO:0000259" key="5">
    <source>
        <dbReference type="Pfam" id="PF00370"/>
    </source>
</evidence>
<dbReference type="GO" id="GO:0005737">
    <property type="term" value="C:cytoplasm"/>
    <property type="evidence" value="ECO:0007669"/>
    <property type="project" value="TreeGrafter"/>
</dbReference>
<feature type="domain" description="Carbohydrate kinase FGGY N-terminal" evidence="5">
    <location>
        <begin position="760"/>
        <end position="1033"/>
    </location>
</feature>
<evidence type="ECO:0000256" key="3">
    <source>
        <dbReference type="ARBA" id="ARBA00022777"/>
    </source>
</evidence>
<evidence type="ECO:0008006" key="9">
    <source>
        <dbReference type="Google" id="ProtNLM"/>
    </source>
</evidence>
<evidence type="ECO:0000256" key="4">
    <source>
        <dbReference type="SAM" id="MobiDB-lite"/>
    </source>
</evidence>
<gene>
    <name evidence="7" type="ORF">H634G_02886</name>
</gene>
<protein>
    <recommendedName>
        <fullName evidence="9">Carbohydrate kinase FGGY C-terminal domain-containing protein</fullName>
    </recommendedName>
</protein>
<proteinExistence type="inferred from homology"/>
<dbReference type="InterPro" id="IPR043129">
    <property type="entry name" value="ATPase_NBD"/>
</dbReference>
<dbReference type="SUPFAM" id="SSF53067">
    <property type="entry name" value="Actin-like ATPase domain"/>
    <property type="match status" value="2"/>
</dbReference>
<organism evidence="7 8">
    <name type="scientific">Metarhizium anisopliae BRIP 53293</name>
    <dbReference type="NCBI Taxonomy" id="1291518"/>
    <lineage>
        <taxon>Eukaryota</taxon>
        <taxon>Fungi</taxon>
        <taxon>Dikarya</taxon>
        <taxon>Ascomycota</taxon>
        <taxon>Pezizomycotina</taxon>
        <taxon>Sordariomycetes</taxon>
        <taxon>Hypocreomycetidae</taxon>
        <taxon>Hypocreales</taxon>
        <taxon>Clavicipitaceae</taxon>
        <taxon>Metarhizium</taxon>
    </lineage>
</organism>